<organism evidence="9 10">
    <name type="scientific">Galerina marginata (strain CBS 339.88)</name>
    <dbReference type="NCBI Taxonomy" id="685588"/>
    <lineage>
        <taxon>Eukaryota</taxon>
        <taxon>Fungi</taxon>
        <taxon>Dikarya</taxon>
        <taxon>Basidiomycota</taxon>
        <taxon>Agaricomycotina</taxon>
        <taxon>Agaricomycetes</taxon>
        <taxon>Agaricomycetidae</taxon>
        <taxon>Agaricales</taxon>
        <taxon>Agaricineae</taxon>
        <taxon>Strophariaceae</taxon>
        <taxon>Galerina</taxon>
    </lineage>
</organism>
<feature type="transmembrane region" description="Helical" evidence="8">
    <location>
        <begin position="47"/>
        <end position="69"/>
    </location>
</feature>
<keyword evidence="4" id="KW-0443">Lipid metabolism</keyword>
<dbReference type="EMBL" id="KL142368">
    <property type="protein sequence ID" value="KDR83847.1"/>
    <property type="molecule type" value="Genomic_DNA"/>
</dbReference>
<dbReference type="GO" id="GO:0016746">
    <property type="term" value="F:acyltransferase activity"/>
    <property type="evidence" value="ECO:0007669"/>
    <property type="project" value="UniProtKB-KW"/>
</dbReference>
<evidence type="ECO:0000256" key="5">
    <source>
        <dbReference type="ARBA" id="ARBA00023136"/>
    </source>
</evidence>
<dbReference type="OrthoDB" id="272512at2759"/>
<feature type="region of interest" description="Disordered" evidence="7">
    <location>
        <begin position="164"/>
        <end position="184"/>
    </location>
</feature>
<dbReference type="HOGENOM" id="CLU_048121_2_0_1"/>
<sequence length="385" mass="42951">MEKFSAYRDPGTGIQPFLTPIPPLGSDLLAKVTLPLRYTLGIVRTTLILFLALVYVTLIEGLCLILLPIPSLYRIVVHIFTYIIGRTILLILGIFWIQVEQFNRKRGFVEEFSVKQVPTWNPKAGDIIVSNWASWIDIVWLAIRFNPIFVLPVPEFLPETPATPRASTPVMNTPGRRTGTGSANIQVPSRATVPRIPIGGFRQVSLVSLINYTGHVPPYGSARPGSKSLTLEELRRRSSRPIIIFPECTTSNGRGLLRFCDVFLQNVPVKDYQVFIMSIRYDPPTDLAPTLTHTIPSTFLNPLPHVFSLTTSLSLAQLSIRRLAPSESPGSRLFITSEVLSDYAGEDPLSETCASLVAQMGKLKRTGLGWEDKSNFLQFYRGKKK</sequence>
<keyword evidence="5 8" id="KW-0472">Membrane</keyword>
<feature type="transmembrane region" description="Helical" evidence="8">
    <location>
        <begin position="75"/>
        <end position="97"/>
    </location>
</feature>
<keyword evidence="10" id="KW-1185">Reference proteome</keyword>
<evidence type="ECO:0000256" key="6">
    <source>
        <dbReference type="ARBA" id="ARBA00023315"/>
    </source>
</evidence>
<keyword evidence="2 8" id="KW-0812">Transmembrane</keyword>
<dbReference type="GO" id="GO:0006629">
    <property type="term" value="P:lipid metabolic process"/>
    <property type="evidence" value="ECO:0007669"/>
    <property type="project" value="UniProtKB-KW"/>
</dbReference>
<evidence type="ECO:0000256" key="2">
    <source>
        <dbReference type="ARBA" id="ARBA00022692"/>
    </source>
</evidence>
<evidence type="ECO:0000313" key="10">
    <source>
        <dbReference type="Proteomes" id="UP000027222"/>
    </source>
</evidence>
<protein>
    <recommendedName>
        <fullName evidence="11">Phospholipid/glycerol acyltransferase domain-containing protein</fullName>
    </recommendedName>
</protein>
<evidence type="ECO:0000256" key="1">
    <source>
        <dbReference type="ARBA" id="ARBA00022679"/>
    </source>
</evidence>
<reference evidence="10" key="1">
    <citation type="journal article" date="2014" name="Proc. Natl. Acad. Sci. U.S.A.">
        <title>Extensive sampling of basidiomycete genomes demonstrates inadequacy of the white-rot/brown-rot paradigm for wood decay fungi.</title>
        <authorList>
            <person name="Riley R."/>
            <person name="Salamov A.A."/>
            <person name="Brown D.W."/>
            <person name="Nagy L.G."/>
            <person name="Floudas D."/>
            <person name="Held B.W."/>
            <person name="Levasseur A."/>
            <person name="Lombard V."/>
            <person name="Morin E."/>
            <person name="Otillar R."/>
            <person name="Lindquist E.A."/>
            <person name="Sun H."/>
            <person name="LaButti K.M."/>
            <person name="Schmutz J."/>
            <person name="Jabbour D."/>
            <person name="Luo H."/>
            <person name="Baker S.E."/>
            <person name="Pisabarro A.G."/>
            <person name="Walton J.D."/>
            <person name="Blanchette R.A."/>
            <person name="Henrissat B."/>
            <person name="Martin F."/>
            <person name="Cullen D."/>
            <person name="Hibbett D.S."/>
            <person name="Grigoriev I.V."/>
        </authorList>
    </citation>
    <scope>NUCLEOTIDE SEQUENCE [LARGE SCALE GENOMIC DNA]</scope>
    <source>
        <strain evidence="10">CBS 339.88</strain>
    </source>
</reference>
<name>A0A067TNE1_GALM3</name>
<gene>
    <name evidence="9" type="ORF">GALMADRAFT_54978</name>
</gene>
<keyword evidence="3 8" id="KW-1133">Transmembrane helix</keyword>
<dbReference type="STRING" id="685588.A0A067TNE1"/>
<dbReference type="PANTHER" id="PTHR23063:SF60">
    <property type="entry name" value="LYSOPHOSPHATIDIC ACID:OLEOYL-COA ACYLTRANSFERASE 1"/>
    <property type="match status" value="1"/>
</dbReference>
<dbReference type="PANTHER" id="PTHR23063">
    <property type="entry name" value="PHOSPHOLIPID ACYLTRANSFERASE"/>
    <property type="match status" value="1"/>
</dbReference>
<keyword evidence="6" id="KW-0012">Acyltransferase</keyword>
<accession>A0A067TNE1</accession>
<keyword evidence="1" id="KW-0808">Transferase</keyword>
<dbReference type="Proteomes" id="UP000027222">
    <property type="component" value="Unassembled WGS sequence"/>
</dbReference>
<dbReference type="AlphaFoldDB" id="A0A067TNE1"/>
<evidence type="ECO:0000256" key="7">
    <source>
        <dbReference type="SAM" id="MobiDB-lite"/>
    </source>
</evidence>
<evidence type="ECO:0008006" key="11">
    <source>
        <dbReference type="Google" id="ProtNLM"/>
    </source>
</evidence>
<evidence type="ECO:0000256" key="8">
    <source>
        <dbReference type="SAM" id="Phobius"/>
    </source>
</evidence>
<evidence type="ECO:0000256" key="3">
    <source>
        <dbReference type="ARBA" id="ARBA00022989"/>
    </source>
</evidence>
<evidence type="ECO:0000313" key="9">
    <source>
        <dbReference type="EMBL" id="KDR83847.1"/>
    </source>
</evidence>
<proteinExistence type="predicted"/>
<evidence type="ECO:0000256" key="4">
    <source>
        <dbReference type="ARBA" id="ARBA00023098"/>
    </source>
</evidence>